<gene>
    <name evidence="1" type="ORF">CPELLU_LOCUS17658</name>
</gene>
<accession>A0A9N9PB72</accession>
<dbReference type="Proteomes" id="UP000789759">
    <property type="component" value="Unassembled WGS sequence"/>
</dbReference>
<evidence type="ECO:0000313" key="1">
    <source>
        <dbReference type="EMBL" id="CAG8800284.1"/>
    </source>
</evidence>
<name>A0A9N9PB72_9GLOM</name>
<evidence type="ECO:0000313" key="2">
    <source>
        <dbReference type="Proteomes" id="UP000789759"/>
    </source>
</evidence>
<organism evidence="1 2">
    <name type="scientific">Cetraspora pellucida</name>
    <dbReference type="NCBI Taxonomy" id="1433469"/>
    <lineage>
        <taxon>Eukaryota</taxon>
        <taxon>Fungi</taxon>
        <taxon>Fungi incertae sedis</taxon>
        <taxon>Mucoromycota</taxon>
        <taxon>Glomeromycotina</taxon>
        <taxon>Glomeromycetes</taxon>
        <taxon>Diversisporales</taxon>
        <taxon>Gigasporaceae</taxon>
        <taxon>Cetraspora</taxon>
    </lineage>
</organism>
<keyword evidence="2" id="KW-1185">Reference proteome</keyword>
<protein>
    <submittedName>
        <fullName evidence="1">19733_t:CDS:1</fullName>
    </submittedName>
</protein>
<dbReference type="OrthoDB" id="10534133at2759"/>
<comment type="caution">
    <text evidence="1">The sequence shown here is derived from an EMBL/GenBank/DDBJ whole genome shotgun (WGS) entry which is preliminary data.</text>
</comment>
<proteinExistence type="predicted"/>
<reference evidence="1" key="1">
    <citation type="submission" date="2021-06" db="EMBL/GenBank/DDBJ databases">
        <authorList>
            <person name="Kallberg Y."/>
            <person name="Tangrot J."/>
            <person name="Rosling A."/>
        </authorList>
    </citation>
    <scope>NUCLEOTIDE SEQUENCE</scope>
    <source>
        <strain evidence="1">FL966</strain>
    </source>
</reference>
<sequence>MINNEYLKTMMLKPKNVILEPKDNIVLELEDDIVLEPKDDIVLKPKNVDLDRPEFDNTDDNNKSLQSSMLLQTGNQLLVKKKFFKKLDSSSVKLFYKTKLVNNLDFWFCHYKSCNPYIKY</sequence>
<dbReference type="EMBL" id="CAJVQA010030890">
    <property type="protein sequence ID" value="CAG8800284.1"/>
    <property type="molecule type" value="Genomic_DNA"/>
</dbReference>
<dbReference type="AlphaFoldDB" id="A0A9N9PB72"/>